<accession>L8G8R9</accession>
<dbReference type="AlphaFoldDB" id="L8G8R9"/>
<evidence type="ECO:0000313" key="4">
    <source>
        <dbReference type="Proteomes" id="UP000011064"/>
    </source>
</evidence>
<feature type="compositionally biased region" description="Low complexity" evidence="2">
    <location>
        <begin position="728"/>
        <end position="738"/>
    </location>
</feature>
<feature type="coiled-coil region" evidence="1">
    <location>
        <begin position="768"/>
        <end position="802"/>
    </location>
</feature>
<dbReference type="OrthoDB" id="3439522at2759"/>
<gene>
    <name evidence="3" type="ORF">GMDG_04098</name>
</gene>
<proteinExistence type="predicted"/>
<feature type="region of interest" description="Disordered" evidence="2">
    <location>
        <begin position="704"/>
        <end position="756"/>
    </location>
</feature>
<evidence type="ECO:0000256" key="2">
    <source>
        <dbReference type="SAM" id="MobiDB-lite"/>
    </source>
</evidence>
<evidence type="ECO:0008006" key="5">
    <source>
        <dbReference type="Google" id="ProtNLM"/>
    </source>
</evidence>
<sequence length="809" mass="93422">MDAIISLPQLDPWSDTVSIDSSLQFEDERYREERLVTEEEEEEEKIETTTVISSDVSDKATRVMKVNYTTDLPEYPETSENGVAYIINTSSMTPEAVDAMCNNVQYCHKRLQPPKPTHCSVLNNAYCKRMTYICTGITHCEYLHPQLQEMHHTKLCDDDWKKIIQLRANSFVLSIFHLFMSRRACQNQEDSCSFQLVASENVTISNMHQYSIQCPHSTPANYHFFRPIPATLYSELPFIQERLNGTITASDELCAVIEQNSTRRKHCGVEHIQGRGKLIHTNCNVQFRLFQPYNLIDCPYIIWTSHGVHCHPPPPPSRTPQQLVDSLLTVIKKINDPSLTTRTLLKNPALQSFYEHWNGKSLSDVHKSLINLDKISFILRKQQLLNYPYGQHLIGVQHEWDVSHKNKPNSYIKNLILNEEKFMAVCFYTEAAKVLLKRDSFEIDMTFKRIKASEINEVVFAAFLPELNKVVTFVRIFVNQESTEMYTQLFHTVFNAIAKETGQRIQWKHLHQSGFGAVVMDMDSKQMSGLGRYLSDIDDHHRPWQWHVQHVIIYCTIHFKRGILKAVGTAFSGNFLRQQMEQLLYVSTREEYFELCNLIISDKQSTEQIRFWAIHKKQLCIASGLNASCSLMDNELFFQIRRHTNAVEKTHWKSTSLGKQLSILKAIQMGQILDETDLKQYLGKVTHGVNHSWRSSSLSSRYALQESRHRRKRQRHETDYNDGISVISSASSSGSRSQSRSRPRSQRGGTLRRVASITSASQAQEISIEQSRLELQAETARVRRMELENEKLELELINLREAARGRADL</sequence>
<name>L8G8R9_PSED2</name>
<dbReference type="InParanoid" id="L8G8R9"/>
<evidence type="ECO:0000256" key="1">
    <source>
        <dbReference type="SAM" id="Coils"/>
    </source>
</evidence>
<organism evidence="3 4">
    <name type="scientific">Pseudogymnoascus destructans (strain ATCC MYA-4855 / 20631-21)</name>
    <name type="common">Bat white-nose syndrome fungus</name>
    <name type="synonym">Geomyces destructans</name>
    <dbReference type="NCBI Taxonomy" id="658429"/>
    <lineage>
        <taxon>Eukaryota</taxon>
        <taxon>Fungi</taxon>
        <taxon>Dikarya</taxon>
        <taxon>Ascomycota</taxon>
        <taxon>Pezizomycotina</taxon>
        <taxon>Leotiomycetes</taxon>
        <taxon>Thelebolales</taxon>
        <taxon>Thelebolaceae</taxon>
        <taxon>Pseudogymnoascus</taxon>
    </lineage>
</organism>
<keyword evidence="4" id="KW-1185">Reference proteome</keyword>
<evidence type="ECO:0000313" key="3">
    <source>
        <dbReference type="EMBL" id="ELR09605.1"/>
    </source>
</evidence>
<protein>
    <recommendedName>
        <fullName evidence="5">MULE transposase domain-containing protein</fullName>
    </recommendedName>
</protein>
<dbReference type="EMBL" id="GL573239">
    <property type="protein sequence ID" value="ELR09605.1"/>
    <property type="molecule type" value="Genomic_DNA"/>
</dbReference>
<dbReference type="VEuPathDB" id="FungiDB:GMDG_04098"/>
<keyword evidence="1" id="KW-0175">Coiled coil</keyword>
<dbReference type="Proteomes" id="UP000011064">
    <property type="component" value="Unassembled WGS sequence"/>
</dbReference>
<reference evidence="4" key="1">
    <citation type="submission" date="2010-09" db="EMBL/GenBank/DDBJ databases">
        <title>The genome sequence of Geomyces destructans 20631-21.</title>
        <authorList>
            <consortium name="The Broad Institute Genome Sequencing Platform"/>
            <person name="Cuomo C.A."/>
            <person name="Blehert D.S."/>
            <person name="Lorch J.M."/>
            <person name="Young S.K."/>
            <person name="Zeng Q."/>
            <person name="Gargeya S."/>
            <person name="Fitzgerald M."/>
            <person name="Haas B."/>
            <person name="Abouelleil A."/>
            <person name="Alvarado L."/>
            <person name="Arachchi H.M."/>
            <person name="Berlin A."/>
            <person name="Brown A."/>
            <person name="Chapman S.B."/>
            <person name="Chen Z."/>
            <person name="Dunbar C."/>
            <person name="Freedman E."/>
            <person name="Gearin G."/>
            <person name="Gellesch M."/>
            <person name="Goldberg J."/>
            <person name="Griggs A."/>
            <person name="Gujja S."/>
            <person name="Heiman D."/>
            <person name="Howarth C."/>
            <person name="Larson L."/>
            <person name="Lui A."/>
            <person name="MacDonald P.J.P."/>
            <person name="Montmayeur A."/>
            <person name="Murphy C."/>
            <person name="Neiman D."/>
            <person name="Pearson M."/>
            <person name="Priest M."/>
            <person name="Roberts A."/>
            <person name="Saif S."/>
            <person name="Shea T."/>
            <person name="Shenoy N."/>
            <person name="Sisk P."/>
            <person name="Stolte C."/>
            <person name="Sykes S."/>
            <person name="Wortman J."/>
            <person name="Nusbaum C."/>
            <person name="Birren B."/>
        </authorList>
    </citation>
    <scope>NUCLEOTIDE SEQUENCE [LARGE SCALE GENOMIC DNA]</scope>
    <source>
        <strain evidence="4">ATCC MYA-4855 / 20631-21</strain>
    </source>
</reference>